<dbReference type="AlphaFoldDB" id="A0AAW0CBL1"/>
<name>A0AAW0CBL1_9AGAR</name>
<dbReference type="Proteomes" id="UP001383192">
    <property type="component" value="Unassembled WGS sequence"/>
</dbReference>
<comment type="caution">
    <text evidence="1">The sequence shown here is derived from an EMBL/GenBank/DDBJ whole genome shotgun (WGS) entry which is preliminary data.</text>
</comment>
<organism evidence="1 2">
    <name type="scientific">Paramarasmius palmivorus</name>
    <dbReference type="NCBI Taxonomy" id="297713"/>
    <lineage>
        <taxon>Eukaryota</taxon>
        <taxon>Fungi</taxon>
        <taxon>Dikarya</taxon>
        <taxon>Basidiomycota</taxon>
        <taxon>Agaricomycotina</taxon>
        <taxon>Agaricomycetes</taxon>
        <taxon>Agaricomycetidae</taxon>
        <taxon>Agaricales</taxon>
        <taxon>Marasmiineae</taxon>
        <taxon>Marasmiaceae</taxon>
        <taxon>Paramarasmius</taxon>
    </lineage>
</organism>
<reference evidence="1 2" key="1">
    <citation type="submission" date="2024-01" db="EMBL/GenBank/DDBJ databases">
        <title>A draft genome for a cacao thread blight-causing isolate of Paramarasmius palmivorus.</title>
        <authorList>
            <person name="Baruah I.K."/>
            <person name="Bukari Y."/>
            <person name="Amoako-Attah I."/>
            <person name="Meinhardt L.W."/>
            <person name="Bailey B.A."/>
            <person name="Cohen S.P."/>
        </authorList>
    </citation>
    <scope>NUCLEOTIDE SEQUENCE [LARGE SCALE GENOMIC DNA]</scope>
    <source>
        <strain evidence="1 2">GH-12</strain>
    </source>
</reference>
<sequence>MSGGKDVLSQLRSIERGRRSRSQKMHDVFWGKMAEWQNQDTLPSASALLEETDGKLLVLDYYRYLKDRIEAIKMNGAGRGVIILGNSVGKSSFMQFFYIQKLCAAQPVIFVDHNGVSIHWNDQCFAVNLKDLPPNIFANEEFRDVVALIDLEPSTRSPPPPLSLVGSHLATFPIQASTPNPVQYNVWAEQRQALQLAMDPPSNRDIHRIIAHTGGLCDCTLEQVTTVVNTWGWSMFSIPRALRYGNVDEDHHFRSFIYLSGDELDAICRNPAAHSSLSYFNTILTLRRQGDAPNPDDIDYLASDTMTNTVTSGHMFRAFLHTHALRYNFPPYQFYSLLNGAPSLGLSKGIVFETLAHRIIARGQEHQVHTLLASGRLLVKTGTPSSPTRLFDHYTQLVTHLYPCDAALTDTRVSRVYYVPMEFDNPTFDSFVIVSESHAVAFQMIVGRDRTLRDKGFEILLARCGVVKNGQKHKFIFVVPQGEEVQLPAPDPKWLKSFDFFMVEIRCDKVHQDFVGFAEVDRPCNGDPVVPGATKRK</sequence>
<dbReference type="EMBL" id="JAYKXP010000049">
    <property type="protein sequence ID" value="KAK7036767.1"/>
    <property type="molecule type" value="Genomic_DNA"/>
</dbReference>
<accession>A0AAW0CBL1</accession>
<evidence type="ECO:0000313" key="1">
    <source>
        <dbReference type="EMBL" id="KAK7036767.1"/>
    </source>
</evidence>
<protein>
    <submittedName>
        <fullName evidence="1">Uncharacterized protein</fullName>
    </submittedName>
</protein>
<evidence type="ECO:0000313" key="2">
    <source>
        <dbReference type="Proteomes" id="UP001383192"/>
    </source>
</evidence>
<keyword evidence="2" id="KW-1185">Reference proteome</keyword>
<gene>
    <name evidence="1" type="ORF">VNI00_011433</name>
</gene>
<proteinExistence type="predicted"/>